<dbReference type="Proteomes" id="UP000320085">
    <property type="component" value="Unassembled WGS sequence"/>
</dbReference>
<evidence type="ECO:0000313" key="2">
    <source>
        <dbReference type="EMBL" id="TQN48222.1"/>
    </source>
</evidence>
<dbReference type="AlphaFoldDB" id="A0A543PVX2"/>
<dbReference type="EMBL" id="VFQF01000001">
    <property type="protein sequence ID" value="TQN48222.1"/>
    <property type="molecule type" value="Genomic_DNA"/>
</dbReference>
<feature type="compositionally biased region" description="Acidic residues" evidence="1">
    <location>
        <begin position="11"/>
        <end position="22"/>
    </location>
</feature>
<name>A0A543PVX2_9MICO</name>
<sequence>MEPLDPHADQPDPEDQPEDQPEGDANGVSHDASQGEAGTDEPAYPGAGERDVPTAPTTGDAVVDAAMIELAAAEAGSLAERIDAGERAHRVLQGRLSDLGGA</sequence>
<feature type="region of interest" description="Disordered" evidence="1">
    <location>
        <begin position="1"/>
        <end position="60"/>
    </location>
</feature>
<evidence type="ECO:0000313" key="3">
    <source>
        <dbReference type="Proteomes" id="UP000320085"/>
    </source>
</evidence>
<proteinExistence type="predicted"/>
<feature type="compositionally biased region" description="Basic and acidic residues" evidence="1">
    <location>
        <begin position="1"/>
        <end position="10"/>
    </location>
</feature>
<gene>
    <name evidence="2" type="ORF">FHX52_1348</name>
</gene>
<organism evidence="2 3">
    <name type="scientific">Humibacillus xanthopallidus</name>
    <dbReference type="NCBI Taxonomy" id="412689"/>
    <lineage>
        <taxon>Bacteria</taxon>
        <taxon>Bacillati</taxon>
        <taxon>Actinomycetota</taxon>
        <taxon>Actinomycetes</taxon>
        <taxon>Micrococcales</taxon>
        <taxon>Intrasporangiaceae</taxon>
        <taxon>Humibacillus</taxon>
    </lineage>
</organism>
<accession>A0A543PVX2</accession>
<comment type="caution">
    <text evidence="2">The sequence shown here is derived from an EMBL/GenBank/DDBJ whole genome shotgun (WGS) entry which is preliminary data.</text>
</comment>
<protein>
    <submittedName>
        <fullName evidence="2">Uncharacterized protein</fullName>
    </submittedName>
</protein>
<reference evidence="2 3" key="1">
    <citation type="submission" date="2019-06" db="EMBL/GenBank/DDBJ databases">
        <title>Sequencing the genomes of 1000 actinobacteria strains.</title>
        <authorList>
            <person name="Klenk H.-P."/>
        </authorList>
    </citation>
    <scope>NUCLEOTIDE SEQUENCE [LARGE SCALE GENOMIC DNA]</scope>
    <source>
        <strain evidence="2 3">DSM 21776</strain>
    </source>
</reference>
<evidence type="ECO:0000256" key="1">
    <source>
        <dbReference type="SAM" id="MobiDB-lite"/>
    </source>
</evidence>